<dbReference type="Pfam" id="PF08241">
    <property type="entry name" value="Methyltransf_11"/>
    <property type="match status" value="1"/>
</dbReference>
<comment type="caution">
    <text evidence="3">The sequence shown here is derived from an EMBL/GenBank/DDBJ whole genome shotgun (WGS) entry which is preliminary data.</text>
</comment>
<dbReference type="Gene3D" id="3.40.50.150">
    <property type="entry name" value="Vaccinia Virus protein VP39"/>
    <property type="match status" value="1"/>
</dbReference>
<dbReference type="GO" id="GO:0008168">
    <property type="term" value="F:methyltransferase activity"/>
    <property type="evidence" value="ECO:0007669"/>
    <property type="project" value="UniProtKB-KW"/>
</dbReference>
<evidence type="ECO:0000313" key="3">
    <source>
        <dbReference type="EMBL" id="TGL68743.1"/>
    </source>
</evidence>
<accession>A0ABY2MLH0</accession>
<dbReference type="Proteomes" id="UP000297352">
    <property type="component" value="Unassembled WGS sequence"/>
</dbReference>
<dbReference type="CDD" id="cd02440">
    <property type="entry name" value="AdoMet_MTases"/>
    <property type="match status" value="1"/>
</dbReference>
<sequence>MTPFPFSKSPITELPQSPPYYVSNFGYWSGVKQYDQAGIQFLSEFAKQSELTKKASILEVGSGLGGSLLYWKHIFDAKKLSAINLPGEQSDFAKQLFHENEVKVDPFIEAGWEKMNTLPANTFDFVFSVDAAYHFENFEEFYHQAYRVLKPGGKLVFNIFHSDKNLGIPFPILLKLFLIPPTQMKTAYETEKVIDSIGFTIEKQLDWTIPVIEGFIQNSRQMKLSLRLFGFVLEKIKKVFGLTYHYYVLKK</sequence>
<dbReference type="InterPro" id="IPR050447">
    <property type="entry name" value="Erg6_SMT_methyltransf"/>
</dbReference>
<organism evidence="3 4">
    <name type="scientific">Leptospira levettii</name>
    <dbReference type="NCBI Taxonomy" id="2023178"/>
    <lineage>
        <taxon>Bacteria</taxon>
        <taxon>Pseudomonadati</taxon>
        <taxon>Spirochaetota</taxon>
        <taxon>Spirochaetia</taxon>
        <taxon>Leptospirales</taxon>
        <taxon>Leptospiraceae</taxon>
        <taxon>Leptospira</taxon>
    </lineage>
</organism>
<dbReference type="SUPFAM" id="SSF53335">
    <property type="entry name" value="S-adenosyl-L-methionine-dependent methyltransferases"/>
    <property type="match status" value="1"/>
</dbReference>
<dbReference type="InterPro" id="IPR029063">
    <property type="entry name" value="SAM-dependent_MTases_sf"/>
</dbReference>
<keyword evidence="4" id="KW-1185">Reference proteome</keyword>
<name>A0ABY2MLH0_9LEPT</name>
<feature type="domain" description="Methyltransferase type 11" evidence="2">
    <location>
        <begin position="58"/>
        <end position="157"/>
    </location>
</feature>
<evidence type="ECO:0000313" key="4">
    <source>
        <dbReference type="Proteomes" id="UP000297352"/>
    </source>
</evidence>
<reference evidence="4" key="1">
    <citation type="journal article" date="2019" name="PLoS Negl. Trop. Dis.">
        <title>Revisiting the worldwide diversity of Leptospira species in the environment.</title>
        <authorList>
            <person name="Vincent A.T."/>
            <person name="Schiettekatte O."/>
            <person name="Bourhy P."/>
            <person name="Veyrier F.J."/>
            <person name="Picardeau M."/>
        </authorList>
    </citation>
    <scope>NUCLEOTIDE SEQUENCE [LARGE SCALE GENOMIC DNA]</scope>
    <source>
        <strain evidence="4">201702449</strain>
    </source>
</reference>
<protein>
    <submittedName>
        <fullName evidence="3">Class I SAM-dependent methyltransferase</fullName>
    </submittedName>
</protein>
<dbReference type="InterPro" id="IPR013216">
    <property type="entry name" value="Methyltransf_11"/>
</dbReference>
<gene>
    <name evidence="3" type="ORF">EHQ60_12775</name>
</gene>
<dbReference type="PANTHER" id="PTHR44068:SF1">
    <property type="entry name" value="HYPOTHETICAL LOC100005854"/>
    <property type="match status" value="1"/>
</dbReference>
<dbReference type="EMBL" id="RQGI01000049">
    <property type="protein sequence ID" value="TGL68743.1"/>
    <property type="molecule type" value="Genomic_DNA"/>
</dbReference>
<dbReference type="RefSeq" id="WP_135604933.1">
    <property type="nucleotide sequence ID" value="NZ_RQGI01000049.1"/>
</dbReference>
<proteinExistence type="predicted"/>
<evidence type="ECO:0000256" key="1">
    <source>
        <dbReference type="ARBA" id="ARBA00022679"/>
    </source>
</evidence>
<dbReference type="PANTHER" id="PTHR44068">
    <property type="entry name" value="ZGC:194242"/>
    <property type="match status" value="1"/>
</dbReference>
<dbReference type="GO" id="GO:0032259">
    <property type="term" value="P:methylation"/>
    <property type="evidence" value="ECO:0007669"/>
    <property type="project" value="UniProtKB-KW"/>
</dbReference>
<keyword evidence="3" id="KW-0489">Methyltransferase</keyword>
<keyword evidence="1" id="KW-0808">Transferase</keyword>
<evidence type="ECO:0000259" key="2">
    <source>
        <dbReference type="Pfam" id="PF08241"/>
    </source>
</evidence>